<evidence type="ECO:0000256" key="1">
    <source>
        <dbReference type="SAM" id="SignalP"/>
    </source>
</evidence>
<gene>
    <name evidence="3" type="ORF">CCYN74_10036</name>
</gene>
<feature type="domain" description="DUF5689" evidence="2">
    <location>
        <begin position="48"/>
        <end position="274"/>
    </location>
</feature>
<dbReference type="RefSeq" id="WP_041995565.1">
    <property type="nucleotide sequence ID" value="NZ_CDOF01000068.1"/>
</dbReference>
<dbReference type="EMBL" id="CDOG01000001">
    <property type="protein sequence ID" value="CEN33521.1"/>
    <property type="molecule type" value="Genomic_DNA"/>
</dbReference>
<organism evidence="3 4">
    <name type="scientific">Capnocytophaga cynodegmi</name>
    <dbReference type="NCBI Taxonomy" id="28189"/>
    <lineage>
        <taxon>Bacteria</taxon>
        <taxon>Pseudomonadati</taxon>
        <taxon>Bacteroidota</taxon>
        <taxon>Flavobacteriia</taxon>
        <taxon>Flavobacteriales</taxon>
        <taxon>Flavobacteriaceae</taxon>
        <taxon>Capnocytophaga</taxon>
    </lineage>
</organism>
<feature type="chain" id="PRO_5009757732" evidence="1">
    <location>
        <begin position="22"/>
        <end position="660"/>
    </location>
</feature>
<reference evidence="3 4" key="1">
    <citation type="submission" date="2015-01" db="EMBL/GenBank/DDBJ databases">
        <authorList>
            <person name="MANFREDI Pablo"/>
        </authorList>
    </citation>
    <scope>NUCLEOTIDE SEQUENCE [LARGE SCALE GENOMIC DNA]</scope>
    <source>
        <strain evidence="3 4">Ccy74</strain>
    </source>
</reference>
<dbReference type="AlphaFoldDB" id="A0A0B7H1R8"/>
<feature type="signal peptide" evidence="1">
    <location>
        <begin position="1"/>
        <end position="21"/>
    </location>
</feature>
<dbReference type="PROSITE" id="PS51257">
    <property type="entry name" value="PROKAR_LIPOPROTEIN"/>
    <property type="match status" value="1"/>
</dbReference>
<sequence>MKLKNLTLMYGVLLLSAIGFISCVKDTDYELPNLEDLKKNIPAFDGKIVTFAQATASATTDVTPYTSNDAIEGYVVSSDEGGNFYKKIYIQNADKTAGVSVSINKSGLYTEFPVGAKVQIRLKGLTTQINNGGLEIGYDIYTSGSGRKSVGQMAEAIYKKHVYNMQEPLKKRAELTKADASIDVLKTNENVNQLITLKNVSFESSASGKTYHIAKNDPQNGTNYNLIDSNGKTITFRTSKYAKFINEPVASGLLEVTGVLTKYGSTYQFMINNPQEDIFVVGSGGNSGTITELEDSKATASDYVVGKKVKLHGKIVLEQNKPYFKFSDNTMVQIYAPKAVFDKISQEAKDKLKIEGQEITVTGTFEDYTNPKTGVTIKEIVYSQEADLVFGTTPNVSIVELEDSKATASDYVVGKKVKLHGKIVIEQNKPYFKFSDNTMVQIYAPKAVFDKISQEVKNKLKIQGQEITVTGTFEDYTNSKTGVTIKEIVYSQEADLVFGTAPDNNNGDNSGGGSSGSNIFDFESLNNTIADANKYSNTGSLTNGNVTLHYKARLDMDKFAISGKGLMLNFHKDNPYIKITFSKGVKTLKFKHKAAYTSSKDRNLVIYSGAEDSDTKLDEIKIAKDTSGTHTIEINKSESTTITLKSTQGQIVIDDIEWTE</sequence>
<dbReference type="Pfam" id="PF18942">
    <property type="entry name" value="DUF5689"/>
    <property type="match status" value="1"/>
</dbReference>
<protein>
    <submittedName>
        <fullName evidence="3">Nucleic acid-binding domain protein</fullName>
    </submittedName>
</protein>
<accession>A0A0B7H1R8</accession>
<evidence type="ECO:0000313" key="4">
    <source>
        <dbReference type="Proteomes" id="UP000038083"/>
    </source>
</evidence>
<name>A0A0B7H1R8_9FLAO</name>
<keyword evidence="1" id="KW-0732">Signal</keyword>
<evidence type="ECO:0000259" key="2">
    <source>
        <dbReference type="Pfam" id="PF18942"/>
    </source>
</evidence>
<dbReference type="InterPro" id="IPR043744">
    <property type="entry name" value="DUF5689"/>
</dbReference>
<evidence type="ECO:0000313" key="3">
    <source>
        <dbReference type="EMBL" id="CEN33521.1"/>
    </source>
</evidence>
<proteinExistence type="predicted"/>
<dbReference type="Proteomes" id="UP000038083">
    <property type="component" value="Unassembled WGS sequence"/>
</dbReference>